<dbReference type="PANTHER" id="PTHR30250">
    <property type="entry name" value="PST FAMILY PREDICTED COLANIC ACID TRANSPORTER"/>
    <property type="match status" value="1"/>
</dbReference>
<gene>
    <name evidence="8" type="ORF">V1286_004811</name>
</gene>
<dbReference type="EMBL" id="JAZHRV010000001">
    <property type="protein sequence ID" value="MEH2557282.1"/>
    <property type="molecule type" value="Genomic_DNA"/>
</dbReference>
<feature type="transmembrane region" description="Helical" evidence="7">
    <location>
        <begin position="137"/>
        <end position="156"/>
    </location>
</feature>
<feature type="transmembrane region" description="Helical" evidence="7">
    <location>
        <begin position="168"/>
        <end position="188"/>
    </location>
</feature>
<reference evidence="8 9" key="1">
    <citation type="submission" date="2024-02" db="EMBL/GenBank/DDBJ databases">
        <title>Adaptive strategies in a cosmopolitan and abundant soil bacterium.</title>
        <authorList>
            <person name="Carini P."/>
        </authorList>
    </citation>
    <scope>NUCLEOTIDE SEQUENCE [LARGE SCALE GENOMIC DNA]</scope>
    <source>
        <strain evidence="8 9">AZCC 1608</strain>
    </source>
</reference>
<feature type="transmembrane region" description="Helical" evidence="7">
    <location>
        <begin position="315"/>
        <end position="340"/>
    </location>
</feature>
<dbReference type="Proteomes" id="UP001364224">
    <property type="component" value="Unassembled WGS sequence"/>
</dbReference>
<dbReference type="PANTHER" id="PTHR30250:SF10">
    <property type="entry name" value="LIPOPOLYSACCHARIDE BIOSYNTHESIS PROTEIN WZXC"/>
    <property type="match status" value="1"/>
</dbReference>
<keyword evidence="4 7" id="KW-0812">Transmembrane</keyword>
<protein>
    <submittedName>
        <fullName evidence="8">O-antigen/teichoic acid export membrane protein</fullName>
    </submittedName>
</protein>
<keyword evidence="3" id="KW-1003">Cell membrane</keyword>
<sequence length="461" mass="50619">MSSIEAQQPPAPASLRSRAFRAGSWALMGHFSSLALRFVGTIILTRIFAPEAFGILAVVMSVQVVVTLLTDIGLRQAVIQSPNGEKREFLNTAFTLQILRGFFIWGLSAIFAAGLAIAMTHHLLPSQSAYADPQIPIYLAVASFSAVILGLQSMKATIAGRNLQMERLFVIEIIAQSVSLIFVILLGWATVSLWSYILGMLLSAAITTLLTHCMLKGCSDRLGWDHDASRELFRFGRWTFLSSMLSAFAANGDRLLLGGWLNAQMLGFYSVAYNLASVPDGLVGRVFGGVSFPALSEAARQQPHRVPEIYFRMRWLMDAALLFIAGFLFSAGSAIVHLLYDPRYAAAGWMLEYLSFGLLFARYGISQSAYLAMGRPEYLTILSVTKLISLFLFATVLFYAFGVQGAVLGVAFHMLPTTLCTFYLNRKHGLNSLRLELGVLFTWVIGWLIGIGLSKVIFACC</sequence>
<evidence type="ECO:0000256" key="5">
    <source>
        <dbReference type="ARBA" id="ARBA00022989"/>
    </source>
</evidence>
<feature type="transmembrane region" description="Helical" evidence="7">
    <location>
        <begin position="406"/>
        <end position="425"/>
    </location>
</feature>
<evidence type="ECO:0000256" key="6">
    <source>
        <dbReference type="ARBA" id="ARBA00023136"/>
    </source>
</evidence>
<name>A0ABU8BFG4_9BRAD</name>
<evidence type="ECO:0000313" key="8">
    <source>
        <dbReference type="EMBL" id="MEH2557282.1"/>
    </source>
</evidence>
<evidence type="ECO:0000256" key="3">
    <source>
        <dbReference type="ARBA" id="ARBA00022475"/>
    </source>
</evidence>
<dbReference type="InterPro" id="IPR050833">
    <property type="entry name" value="Poly_Biosynth_Transport"/>
</dbReference>
<evidence type="ECO:0000256" key="2">
    <source>
        <dbReference type="ARBA" id="ARBA00007430"/>
    </source>
</evidence>
<evidence type="ECO:0000256" key="4">
    <source>
        <dbReference type="ARBA" id="ARBA00022692"/>
    </source>
</evidence>
<dbReference type="Pfam" id="PF13440">
    <property type="entry name" value="Polysacc_synt_3"/>
    <property type="match status" value="1"/>
</dbReference>
<comment type="caution">
    <text evidence="8">The sequence shown here is derived from an EMBL/GenBank/DDBJ whole genome shotgun (WGS) entry which is preliminary data.</text>
</comment>
<feature type="transmembrane region" description="Helical" evidence="7">
    <location>
        <begin position="437"/>
        <end position="458"/>
    </location>
</feature>
<keyword evidence="5 7" id="KW-1133">Transmembrane helix</keyword>
<comment type="similarity">
    <text evidence="2">Belongs to the polysaccharide synthase family.</text>
</comment>
<evidence type="ECO:0000313" key="9">
    <source>
        <dbReference type="Proteomes" id="UP001364224"/>
    </source>
</evidence>
<evidence type="ECO:0000256" key="7">
    <source>
        <dbReference type="SAM" id="Phobius"/>
    </source>
</evidence>
<feature type="transmembrane region" description="Helical" evidence="7">
    <location>
        <begin position="55"/>
        <end position="74"/>
    </location>
</feature>
<proteinExistence type="inferred from homology"/>
<feature type="transmembrane region" description="Helical" evidence="7">
    <location>
        <begin position="194"/>
        <end position="215"/>
    </location>
</feature>
<keyword evidence="6 7" id="KW-0472">Membrane</keyword>
<comment type="subcellular location">
    <subcellularLocation>
        <location evidence="1">Cell membrane</location>
        <topology evidence="1">Multi-pass membrane protein</topology>
    </subcellularLocation>
</comment>
<feature type="transmembrane region" description="Helical" evidence="7">
    <location>
        <begin position="377"/>
        <end position="400"/>
    </location>
</feature>
<feature type="transmembrane region" description="Helical" evidence="7">
    <location>
        <begin position="346"/>
        <end position="365"/>
    </location>
</feature>
<dbReference type="RefSeq" id="WP_334483273.1">
    <property type="nucleotide sequence ID" value="NZ_JAZHRV010000001.1"/>
</dbReference>
<keyword evidence="9" id="KW-1185">Reference proteome</keyword>
<organism evidence="8 9">
    <name type="scientific">Bradyrhizobium algeriense</name>
    <dbReference type="NCBI Taxonomy" id="634784"/>
    <lineage>
        <taxon>Bacteria</taxon>
        <taxon>Pseudomonadati</taxon>
        <taxon>Pseudomonadota</taxon>
        <taxon>Alphaproteobacteria</taxon>
        <taxon>Hyphomicrobiales</taxon>
        <taxon>Nitrobacteraceae</taxon>
        <taxon>Bradyrhizobium</taxon>
    </lineage>
</organism>
<evidence type="ECO:0000256" key="1">
    <source>
        <dbReference type="ARBA" id="ARBA00004651"/>
    </source>
</evidence>
<accession>A0ABU8BFG4</accession>
<feature type="transmembrane region" description="Helical" evidence="7">
    <location>
        <begin position="25"/>
        <end position="49"/>
    </location>
</feature>
<feature type="transmembrane region" description="Helical" evidence="7">
    <location>
        <begin position="94"/>
        <end position="117"/>
    </location>
</feature>